<sequence length="831" mass="93052">MARQDLVSQLPQDLAEDIFFRLESVHGVRASAVCTRWREIWLATPLNISDEHLDNSDLSRLVSIVDSILLTHQGRIGRLRLANFAVTPYISFYNRWSASTLFIQLDDVRLVFAAGRRQVLEQHVLEFPFASVISVSNCRIAEGTGFVSPRLITLELHRVHASTDAMQYLLSTSRATRLMLRQNTGYRDLLLQNTKLSQLIVVLRMKGAGNEELQRLKIEGAENLEMLYMNQYAYGPTVTILKAPKIHTLGYFGLETPRLQMENTTFLQSSVNAVSHFRNVSTLAIKMLEAKVTYVADFLHCLPSLQTLHLVLVERFLYDPYPWGRNPGGTALSDPAGYISCLDNSLKSVFLWSPPQIHDAVQNDEGGDDGDGGDDGGGFGGGGGGGEDTKYLTGSEKKRRIGDNSSSGGKCDVWKPKTWSGQSIRDTTINGGTVDNWACLNLSRMCPEEVNSFCMDLIHMCIATGMVVNPSPFVEFKSASPNHMEKALIDVHRRASEMLAKQGIGNPLQLLIVILPDDKGSYEKIKRVCETHVGITCEYCLPKHDSRPYKGYLETVALKINSKAVASMHWRETTNTRGLVSAQSHRQEIVDDLFAVSKDPQKGHNVNSSMIRETNPRPERVIFYRDGVSDWQFSHVLLHAMDALRKACACSEEGYLPPVTFAAFRAHYYVEGESSDGRSAPGNSGGAVEVCQLPVIKDTKTKCEKERQNFVKALSKTSKECEGLLKNDYTKFQATHDKFCKDKAAHTQNFKDLFSKFEDDKDKLLMQYELQRKKESATLSELEKTFSEKIANAEESLKKMKQDDKSIHILRKSIGSFLDDGPDDQFGQDDD</sequence>
<accession>A0A5J9W9C7</accession>
<evidence type="ECO:0000259" key="3">
    <source>
        <dbReference type="PROSITE" id="PS50822"/>
    </source>
</evidence>
<feature type="non-terminal residue" evidence="4">
    <location>
        <position position="1"/>
    </location>
</feature>
<dbReference type="Pfam" id="PF00646">
    <property type="entry name" value="F-box"/>
    <property type="match status" value="1"/>
</dbReference>
<dbReference type="InterPro" id="IPR036397">
    <property type="entry name" value="RNaseH_sf"/>
</dbReference>
<dbReference type="InterPro" id="IPR003165">
    <property type="entry name" value="Piwi"/>
</dbReference>
<evidence type="ECO:0000256" key="1">
    <source>
        <dbReference type="SAM" id="Coils"/>
    </source>
</evidence>
<keyword evidence="1" id="KW-0175">Coiled coil</keyword>
<dbReference type="Gene3D" id="1.20.1280.50">
    <property type="match status" value="1"/>
</dbReference>
<dbReference type="Pfam" id="PF24758">
    <property type="entry name" value="LRR_At5g56370"/>
    <property type="match status" value="1"/>
</dbReference>
<comment type="caution">
    <text evidence="4">The sequence shown here is derived from an EMBL/GenBank/DDBJ whole genome shotgun (WGS) entry which is preliminary data.</text>
</comment>
<feature type="region of interest" description="Disordered" evidence="2">
    <location>
        <begin position="360"/>
        <end position="414"/>
    </location>
</feature>
<dbReference type="PROSITE" id="PS50822">
    <property type="entry name" value="PIWI"/>
    <property type="match status" value="1"/>
</dbReference>
<reference evidence="4 5" key="1">
    <citation type="journal article" date="2019" name="Sci. Rep.">
        <title>A high-quality genome of Eragrostis curvula grass provides insights into Poaceae evolution and supports new strategies to enhance forage quality.</title>
        <authorList>
            <person name="Carballo J."/>
            <person name="Santos B.A.C.M."/>
            <person name="Zappacosta D."/>
            <person name="Garbus I."/>
            <person name="Selva J.P."/>
            <person name="Gallo C.A."/>
            <person name="Diaz A."/>
            <person name="Albertini E."/>
            <person name="Caccamo M."/>
            <person name="Echenique V."/>
        </authorList>
    </citation>
    <scope>NUCLEOTIDE SEQUENCE [LARGE SCALE GENOMIC DNA]</scope>
    <source>
        <strain evidence="5">cv. Victoria</strain>
        <tissue evidence="4">Leaf</tissue>
    </source>
</reference>
<feature type="compositionally biased region" description="Acidic residues" evidence="2">
    <location>
        <begin position="365"/>
        <end position="374"/>
    </location>
</feature>
<dbReference type="GO" id="GO:0003676">
    <property type="term" value="F:nucleic acid binding"/>
    <property type="evidence" value="ECO:0007669"/>
    <property type="project" value="InterPro"/>
</dbReference>
<dbReference type="Gene3D" id="3.30.420.10">
    <property type="entry name" value="Ribonuclease H-like superfamily/Ribonuclease H"/>
    <property type="match status" value="1"/>
</dbReference>
<evidence type="ECO:0000313" key="4">
    <source>
        <dbReference type="EMBL" id="TVU44010.1"/>
    </source>
</evidence>
<dbReference type="InterPro" id="IPR012337">
    <property type="entry name" value="RNaseH-like_sf"/>
</dbReference>
<feature type="coiled-coil region" evidence="1">
    <location>
        <begin position="765"/>
        <end position="803"/>
    </location>
</feature>
<dbReference type="PANTHER" id="PTHR35295">
    <property type="entry name" value="DNA LIGASE-LIKE PROTEIN"/>
    <property type="match status" value="1"/>
</dbReference>
<name>A0A5J9W9C7_9POAL</name>
<dbReference type="PANTHER" id="PTHR35295:SF1">
    <property type="entry name" value="DNA LIGASE-LIKE PROTEIN"/>
    <property type="match status" value="1"/>
</dbReference>
<dbReference type="Gene3D" id="3.40.50.2300">
    <property type="match status" value="1"/>
</dbReference>
<dbReference type="Proteomes" id="UP000324897">
    <property type="component" value="Chromosome 5"/>
</dbReference>
<dbReference type="OrthoDB" id="1897584at2759"/>
<evidence type="ECO:0000256" key="2">
    <source>
        <dbReference type="SAM" id="MobiDB-lite"/>
    </source>
</evidence>
<protein>
    <recommendedName>
        <fullName evidence="3">Piwi domain-containing protein</fullName>
    </recommendedName>
</protein>
<dbReference type="Pfam" id="PF02171">
    <property type="entry name" value="Piwi"/>
    <property type="match status" value="1"/>
</dbReference>
<dbReference type="SUPFAM" id="SSF53098">
    <property type="entry name" value="Ribonuclease H-like"/>
    <property type="match status" value="1"/>
</dbReference>
<dbReference type="Gramene" id="TVU44010">
    <property type="protein sequence ID" value="TVU44010"/>
    <property type="gene ID" value="EJB05_03434"/>
</dbReference>
<dbReference type="InterPro" id="IPR001810">
    <property type="entry name" value="F-box_dom"/>
</dbReference>
<dbReference type="InterPro" id="IPR036047">
    <property type="entry name" value="F-box-like_dom_sf"/>
</dbReference>
<dbReference type="SMART" id="SM00950">
    <property type="entry name" value="Piwi"/>
    <property type="match status" value="1"/>
</dbReference>
<feature type="domain" description="Piwi" evidence="3">
    <location>
        <begin position="617"/>
        <end position="661"/>
    </location>
</feature>
<dbReference type="AlphaFoldDB" id="A0A5J9W9C7"/>
<dbReference type="InterPro" id="IPR055411">
    <property type="entry name" value="LRR_FXL15/At3g58940/PEG3-like"/>
</dbReference>
<proteinExistence type="predicted"/>
<organism evidence="4 5">
    <name type="scientific">Eragrostis curvula</name>
    <name type="common">weeping love grass</name>
    <dbReference type="NCBI Taxonomy" id="38414"/>
    <lineage>
        <taxon>Eukaryota</taxon>
        <taxon>Viridiplantae</taxon>
        <taxon>Streptophyta</taxon>
        <taxon>Embryophyta</taxon>
        <taxon>Tracheophyta</taxon>
        <taxon>Spermatophyta</taxon>
        <taxon>Magnoliopsida</taxon>
        <taxon>Liliopsida</taxon>
        <taxon>Poales</taxon>
        <taxon>Poaceae</taxon>
        <taxon>PACMAD clade</taxon>
        <taxon>Chloridoideae</taxon>
        <taxon>Eragrostideae</taxon>
        <taxon>Eragrostidinae</taxon>
        <taxon>Eragrostis</taxon>
    </lineage>
</organism>
<dbReference type="EMBL" id="RWGY01000004">
    <property type="protein sequence ID" value="TVU44010.1"/>
    <property type="molecule type" value="Genomic_DNA"/>
</dbReference>
<keyword evidence="5" id="KW-1185">Reference proteome</keyword>
<evidence type="ECO:0000313" key="5">
    <source>
        <dbReference type="Proteomes" id="UP000324897"/>
    </source>
</evidence>
<gene>
    <name evidence="4" type="ORF">EJB05_03434</name>
</gene>
<dbReference type="SUPFAM" id="SSF81383">
    <property type="entry name" value="F-box domain"/>
    <property type="match status" value="1"/>
</dbReference>
<feature type="compositionally biased region" description="Gly residues" evidence="2">
    <location>
        <begin position="375"/>
        <end position="386"/>
    </location>
</feature>